<dbReference type="PANTHER" id="PTHR11528">
    <property type="entry name" value="HEAT SHOCK PROTEIN 90 FAMILY MEMBER"/>
    <property type="match status" value="1"/>
</dbReference>
<keyword evidence="7" id="KW-1185">Reference proteome</keyword>
<sequence>MTQNENFQVDLGGVVEILSRNLYSGPRVFVRELLQNGLDAITARHEIDPEAPSHIRFITTGNQLRITDSGVGLTLDEARNLLATIGASSKRDELGLARSDYLGQFGIGLLSCFMVSPTILVYSRSARHPGSAVVRWVGRENGTWSVSVADPSEIPTELGDAGTTVVLDALPGERLFEYGVLRELIRYYGQYLPVNVTIERADSQEPGEPLTLPAAPWEMTHMQRDRWCAENFGFMPFESFEVEVPTSGVKGVAYVLANGASPGQSLRHHVYLRRMLLTQKATDFLPDWAYFVRVVVDTEHLKPTASREQLFDDELLEHTRQYLGDQIRQWLTRLAHESPRRFREFTALHVNGLKALAITDGPTRELVASTLYYETSMGVMTLDEVMSQHGAIRFTRTDNEFRTLEPVAAANGLCILNAGFAFDEELLGQLALDRPEARISELDPMEVLGALEPLDIAEEAALLPLIDAAEGALKGQDVSVEVRSFEPATMPVLFLPESDLAGRLIEQREARNATGAFDGLLEAFGAASVKKPRETKARLVFNAKATVVSELARCIDNTIVMESAVRGFYVQALLAGRHPMNTQVRSWSTSVFTSLIAHSLQWSQSDPGMPSAG</sequence>
<evidence type="ECO:0000256" key="1">
    <source>
        <dbReference type="ARBA" id="ARBA00008239"/>
    </source>
</evidence>
<reference evidence="6 7" key="1">
    <citation type="submission" date="2018-11" db="EMBL/GenBank/DDBJ databases">
        <title>Genomes From Bacteria Associated with the Canine Oral Cavity: a Test Case for Automated Genome-Based Taxonomic Assignment.</title>
        <authorList>
            <person name="Coil D.A."/>
            <person name="Jospin G."/>
            <person name="Darling A.E."/>
            <person name="Wallis C."/>
            <person name="Davis I.J."/>
            <person name="Harris S."/>
            <person name="Eisen J.A."/>
            <person name="Holcombe L.J."/>
            <person name="O'Flynn C."/>
        </authorList>
    </citation>
    <scope>NUCLEOTIDE SEQUENCE [LARGE SCALE GENOMIC DNA]</scope>
    <source>
        <strain evidence="6 7">OH770</strain>
    </source>
</reference>
<dbReference type="GO" id="GO:0005524">
    <property type="term" value="F:ATP binding"/>
    <property type="evidence" value="ECO:0007669"/>
    <property type="project" value="UniProtKB-KW"/>
</dbReference>
<feature type="binding site" evidence="5">
    <location>
        <position position="32"/>
    </location>
    <ligand>
        <name>ATP</name>
        <dbReference type="ChEBI" id="CHEBI:30616"/>
    </ligand>
</feature>
<dbReference type="GO" id="GO:0140662">
    <property type="term" value="F:ATP-dependent protein folding chaperone"/>
    <property type="evidence" value="ECO:0007669"/>
    <property type="project" value="InterPro"/>
</dbReference>
<accession>A0A3P1SGX5</accession>
<evidence type="ECO:0000256" key="2">
    <source>
        <dbReference type="ARBA" id="ARBA00022741"/>
    </source>
</evidence>
<dbReference type="InterPro" id="IPR036890">
    <property type="entry name" value="HATPase_C_sf"/>
</dbReference>
<dbReference type="AlphaFoldDB" id="A0A3P1SGX5"/>
<keyword evidence="2 5" id="KW-0547">Nucleotide-binding</keyword>
<keyword evidence="3 5" id="KW-0067">ATP-binding</keyword>
<dbReference type="InterPro" id="IPR001404">
    <property type="entry name" value="Hsp90_fam"/>
</dbReference>
<dbReference type="GO" id="GO:0051082">
    <property type="term" value="F:unfolded protein binding"/>
    <property type="evidence" value="ECO:0007669"/>
    <property type="project" value="InterPro"/>
</dbReference>
<evidence type="ECO:0000256" key="5">
    <source>
        <dbReference type="PIRSR" id="PIRSR002583-1"/>
    </source>
</evidence>
<name>A0A3P1SGX5_9ACTO</name>
<feature type="binding site" evidence="5">
    <location>
        <position position="163"/>
    </location>
    <ligand>
        <name>ATP</name>
        <dbReference type="ChEBI" id="CHEBI:30616"/>
    </ligand>
</feature>
<dbReference type="RefSeq" id="WP_124867776.1">
    <property type="nucleotide sequence ID" value="NZ_RQZF01000001.1"/>
</dbReference>
<keyword evidence="4" id="KW-0143">Chaperone</keyword>
<dbReference type="Proteomes" id="UP000280444">
    <property type="component" value="Unassembled WGS sequence"/>
</dbReference>
<comment type="caution">
    <text evidence="6">The sequence shown here is derived from an EMBL/GenBank/DDBJ whole genome shotgun (WGS) entry which is preliminary data.</text>
</comment>
<evidence type="ECO:0000313" key="7">
    <source>
        <dbReference type="Proteomes" id="UP000280444"/>
    </source>
</evidence>
<dbReference type="SUPFAM" id="SSF55874">
    <property type="entry name" value="ATPase domain of HSP90 chaperone/DNA topoisomerase II/histidine kinase"/>
    <property type="match status" value="1"/>
</dbReference>
<dbReference type="Gene3D" id="3.30.230.80">
    <property type="match status" value="1"/>
</dbReference>
<dbReference type="InterPro" id="IPR020568">
    <property type="entry name" value="Ribosomal_Su5_D2-typ_SF"/>
</dbReference>
<dbReference type="PIRSF" id="PIRSF002583">
    <property type="entry name" value="Hsp90"/>
    <property type="match status" value="1"/>
</dbReference>
<dbReference type="SUPFAM" id="SSF54211">
    <property type="entry name" value="Ribosomal protein S5 domain 2-like"/>
    <property type="match status" value="1"/>
</dbReference>
<evidence type="ECO:0000256" key="3">
    <source>
        <dbReference type="ARBA" id="ARBA00022840"/>
    </source>
</evidence>
<dbReference type="GO" id="GO:0016887">
    <property type="term" value="F:ATP hydrolysis activity"/>
    <property type="evidence" value="ECO:0007669"/>
    <property type="project" value="InterPro"/>
</dbReference>
<feature type="binding site" evidence="5">
    <location>
        <position position="36"/>
    </location>
    <ligand>
        <name>ATP</name>
        <dbReference type="ChEBI" id="CHEBI:30616"/>
    </ligand>
</feature>
<dbReference type="Pfam" id="PF13589">
    <property type="entry name" value="HATPase_c_3"/>
    <property type="match status" value="1"/>
</dbReference>
<protein>
    <submittedName>
        <fullName evidence="6">HSP90 family protein</fullName>
    </submittedName>
</protein>
<evidence type="ECO:0000256" key="4">
    <source>
        <dbReference type="ARBA" id="ARBA00023186"/>
    </source>
</evidence>
<comment type="similarity">
    <text evidence="1">Belongs to the heat shock protein 90 family.</text>
</comment>
<dbReference type="EMBL" id="RQZF01000001">
    <property type="protein sequence ID" value="RRC96314.1"/>
    <property type="molecule type" value="Genomic_DNA"/>
</dbReference>
<dbReference type="NCBIfam" id="NF010683">
    <property type="entry name" value="PRK14083.1"/>
    <property type="match status" value="1"/>
</dbReference>
<organism evidence="6 7">
    <name type="scientific">Schaalia canis</name>
    <dbReference type="NCBI Taxonomy" id="100469"/>
    <lineage>
        <taxon>Bacteria</taxon>
        <taxon>Bacillati</taxon>
        <taxon>Actinomycetota</taxon>
        <taxon>Actinomycetes</taxon>
        <taxon>Actinomycetales</taxon>
        <taxon>Actinomycetaceae</taxon>
        <taxon>Schaalia</taxon>
    </lineage>
</organism>
<dbReference type="Gene3D" id="3.30.565.10">
    <property type="entry name" value="Histidine kinase-like ATPase, C-terminal domain"/>
    <property type="match status" value="1"/>
</dbReference>
<proteinExistence type="inferred from homology"/>
<dbReference type="OrthoDB" id="9802640at2"/>
<gene>
    <name evidence="6" type="ORF">EII11_01290</name>
</gene>
<evidence type="ECO:0000313" key="6">
    <source>
        <dbReference type="EMBL" id="RRC96314.1"/>
    </source>
</evidence>
<dbReference type="Pfam" id="PF00183">
    <property type="entry name" value="HSP90"/>
    <property type="match status" value="1"/>
</dbReference>
<feature type="binding site" evidence="5">
    <location>
        <position position="68"/>
    </location>
    <ligand>
        <name>ATP</name>
        <dbReference type="ChEBI" id="CHEBI:30616"/>
    </ligand>
</feature>